<evidence type="ECO:0000313" key="2">
    <source>
        <dbReference type="Proteomes" id="UP001320831"/>
    </source>
</evidence>
<comment type="caution">
    <text evidence="1">The sequence shown here is derived from an EMBL/GenBank/DDBJ whole genome shotgun (WGS) entry which is preliminary data.</text>
</comment>
<gene>
    <name evidence="1" type="ORF">N5A92_17670</name>
</gene>
<keyword evidence="2" id="KW-1185">Reference proteome</keyword>
<reference evidence="1 2" key="1">
    <citation type="submission" date="2022-09" db="EMBL/GenBank/DDBJ databases">
        <title>Chelativorans salina sp. nov., a novel slightly halophilic bacterium isolated from a saline lake sediment enrichment.</title>
        <authorList>
            <person name="Gao L."/>
            <person name="Fang B.-Z."/>
            <person name="Li W.-J."/>
        </authorList>
    </citation>
    <scope>NUCLEOTIDE SEQUENCE [LARGE SCALE GENOMIC DNA]</scope>
    <source>
        <strain evidence="1 2">EGI FJ00035</strain>
    </source>
</reference>
<sequence>MPTIIEDRRLRGFATIIGAQRVSWTQPLLMLLLDRKQLSHGDYVDLIANLGSKRIGFVSAGSGDLFAAAQLGFDSPQFKSLVEVISRKTVEAPSLARVAVEFFVQLWNAEIPGARHRLVSSVLEAILTRPDAIRLLRVIIVAVDKNLRERRFPENLISRSWSDYVERFVAGHFIRDAVIG</sequence>
<evidence type="ECO:0000313" key="1">
    <source>
        <dbReference type="EMBL" id="MCT7376862.1"/>
    </source>
</evidence>
<protein>
    <submittedName>
        <fullName evidence="1">Uncharacterized protein</fullName>
    </submittedName>
</protein>
<dbReference type="Proteomes" id="UP001320831">
    <property type="component" value="Unassembled WGS sequence"/>
</dbReference>
<accession>A0ABT2LQT3</accession>
<organism evidence="1 2">
    <name type="scientific">Chelativorans salis</name>
    <dbReference type="NCBI Taxonomy" id="2978478"/>
    <lineage>
        <taxon>Bacteria</taxon>
        <taxon>Pseudomonadati</taxon>
        <taxon>Pseudomonadota</taxon>
        <taxon>Alphaproteobacteria</taxon>
        <taxon>Hyphomicrobiales</taxon>
        <taxon>Phyllobacteriaceae</taxon>
        <taxon>Chelativorans</taxon>
    </lineage>
</organism>
<dbReference type="EMBL" id="JAOCZP010000005">
    <property type="protein sequence ID" value="MCT7376862.1"/>
    <property type="molecule type" value="Genomic_DNA"/>
</dbReference>
<proteinExistence type="predicted"/>
<name>A0ABT2LQT3_9HYPH</name>